<dbReference type="RefSeq" id="WP_354144652.1">
    <property type="nucleotide sequence ID" value="NZ_JAZDQV010000006.1"/>
</dbReference>
<dbReference type="Proteomes" id="UP001343492">
    <property type="component" value="Unassembled WGS sequence"/>
</dbReference>
<protein>
    <submittedName>
        <fullName evidence="2">Uncharacterized protein</fullName>
    </submittedName>
</protein>
<evidence type="ECO:0000256" key="1">
    <source>
        <dbReference type="SAM" id="MobiDB-lite"/>
    </source>
</evidence>
<reference evidence="2 3" key="1">
    <citation type="submission" date="2024-01" db="EMBL/GenBank/DDBJ databases">
        <title>The genome sequence of Erythrobacteraceae sp. strain 1XM1-14.</title>
        <authorList>
            <person name="Liu Y."/>
        </authorList>
    </citation>
    <scope>NUCLEOTIDE SEQUENCE [LARGE SCALE GENOMIC DNA]</scope>
    <source>
        <strain evidence="2 3">1XM1-14</strain>
    </source>
</reference>
<comment type="caution">
    <text evidence="2">The sequence shown here is derived from an EMBL/GenBank/DDBJ whole genome shotgun (WGS) entry which is preliminary data.</text>
</comment>
<accession>A0ABU7GEW9</accession>
<dbReference type="EMBL" id="JAZDQV010000006">
    <property type="protein sequence ID" value="MEE1877551.1"/>
    <property type="molecule type" value="Genomic_DNA"/>
</dbReference>
<organism evidence="2 3">
    <name type="scientific">Altererythrobacter litoralis</name>
    <dbReference type="NCBI Taxonomy" id="3113904"/>
    <lineage>
        <taxon>Bacteria</taxon>
        <taxon>Pseudomonadati</taxon>
        <taxon>Pseudomonadota</taxon>
        <taxon>Alphaproteobacteria</taxon>
        <taxon>Sphingomonadales</taxon>
        <taxon>Erythrobacteraceae</taxon>
        <taxon>Altererythrobacter</taxon>
    </lineage>
</organism>
<sequence>MAQAKELAVAAGFEKAQLQYTSWSHKLYGVEYVLDVPGGDDLSDWGDLFGERIMERGWDFSEDPFTPLSAGRYEKEIDVDDGQWVLGVELGLHSTHRGITLLCADAKLQLEDKNERDGELAPGTQRPKPPSPKKVQAAKDYVARFDCDNAEFVAALSAAEELDDNGPIVEALLGPVVDLEPESSYQSRLGTWMRWTMRHSGKITEEEIWAIEDVVAQNIGWNPAEQFTEFLGSFVDVVSAQEAGDGAGKCRGLRTMFLSDRDGSSNEGRRNAAVNAALEAEARRRGIAID</sequence>
<evidence type="ECO:0000313" key="3">
    <source>
        <dbReference type="Proteomes" id="UP001343492"/>
    </source>
</evidence>
<name>A0ABU7GEW9_9SPHN</name>
<evidence type="ECO:0000313" key="2">
    <source>
        <dbReference type="EMBL" id="MEE1877551.1"/>
    </source>
</evidence>
<keyword evidence="3" id="KW-1185">Reference proteome</keyword>
<proteinExistence type="predicted"/>
<feature type="region of interest" description="Disordered" evidence="1">
    <location>
        <begin position="114"/>
        <end position="134"/>
    </location>
</feature>
<gene>
    <name evidence="2" type="ORF">VRS74_07640</name>
</gene>